<dbReference type="OrthoDB" id="10056939at2759"/>
<dbReference type="GO" id="GO:0003677">
    <property type="term" value="F:DNA binding"/>
    <property type="evidence" value="ECO:0007669"/>
    <property type="project" value="UniProtKB-KW"/>
</dbReference>
<protein>
    <submittedName>
        <fullName evidence="2">Homeobox protein BEL1</fullName>
    </submittedName>
</protein>
<name>A0A3S3QN91_9MAGN</name>
<accession>A0A3S3QN91</accession>
<organism evidence="2 3">
    <name type="scientific">Cinnamomum micranthum f. kanehirae</name>
    <dbReference type="NCBI Taxonomy" id="337451"/>
    <lineage>
        <taxon>Eukaryota</taxon>
        <taxon>Viridiplantae</taxon>
        <taxon>Streptophyta</taxon>
        <taxon>Embryophyta</taxon>
        <taxon>Tracheophyta</taxon>
        <taxon>Spermatophyta</taxon>
        <taxon>Magnoliopsida</taxon>
        <taxon>Magnoliidae</taxon>
        <taxon>Laurales</taxon>
        <taxon>Lauraceae</taxon>
        <taxon>Cinnamomum</taxon>
    </lineage>
</organism>
<dbReference type="SMART" id="SM00574">
    <property type="entry name" value="POX"/>
    <property type="match status" value="1"/>
</dbReference>
<evidence type="ECO:0000259" key="1">
    <source>
        <dbReference type="SMART" id="SM00574"/>
    </source>
</evidence>
<keyword evidence="3" id="KW-1185">Reference proteome</keyword>
<evidence type="ECO:0000313" key="2">
    <source>
        <dbReference type="EMBL" id="RWR87848.1"/>
    </source>
</evidence>
<dbReference type="STRING" id="337451.A0A3S3QN91"/>
<gene>
    <name evidence="2" type="ORF">CKAN_01680900</name>
</gene>
<keyword evidence="2" id="KW-0238">DNA-binding</keyword>
<dbReference type="AlphaFoldDB" id="A0A3S3QN91"/>
<evidence type="ECO:0000313" key="3">
    <source>
        <dbReference type="Proteomes" id="UP000283530"/>
    </source>
</evidence>
<keyword evidence="2" id="KW-0371">Homeobox</keyword>
<comment type="caution">
    <text evidence="2">The sequence shown here is derived from an EMBL/GenBank/DDBJ whole genome shotgun (WGS) entry which is preliminary data.</text>
</comment>
<proteinExistence type="predicted"/>
<sequence>MDHEPCEEKLRTRIESGFCYSDFSSSTNSTFHQLENRMQEFEQPNSELFNLQSPSKTVAEASTNFYQPDCRRPDFVIGFSELAPDSAWQENRFQLGSLQSFELRETNHQIDTRFASANSEDGFFGKSMDLPLQQQNFMGSSLQLHHQQLKNSKFLLPTQELLNEFSNLGIKQKHNSSCSGRTKNKFHKDGDCSKNHSLHSLDFLELQKRKAKLVSMLEEGTISYWDGLSELFSKGLNLELTHRLGRSINDILRWGSDSLTKWAFHLLLETSIPLPFIASPTLANPTLL</sequence>
<dbReference type="EMBL" id="QPKB01000006">
    <property type="protein sequence ID" value="RWR87848.1"/>
    <property type="molecule type" value="Genomic_DNA"/>
</dbReference>
<dbReference type="Pfam" id="PF07526">
    <property type="entry name" value="POX"/>
    <property type="match status" value="1"/>
</dbReference>
<dbReference type="Proteomes" id="UP000283530">
    <property type="component" value="Unassembled WGS sequence"/>
</dbReference>
<feature type="domain" description="POX" evidence="1">
    <location>
        <begin position="143"/>
        <end position="250"/>
    </location>
</feature>
<dbReference type="InterPro" id="IPR006563">
    <property type="entry name" value="POX_dom"/>
</dbReference>
<reference evidence="2 3" key="1">
    <citation type="journal article" date="2019" name="Nat. Plants">
        <title>Stout camphor tree genome fills gaps in understanding of flowering plant genome evolution.</title>
        <authorList>
            <person name="Chaw S.M."/>
            <person name="Liu Y.C."/>
            <person name="Wu Y.W."/>
            <person name="Wang H.Y."/>
            <person name="Lin C.I."/>
            <person name="Wu C.S."/>
            <person name="Ke H.M."/>
            <person name="Chang L.Y."/>
            <person name="Hsu C.Y."/>
            <person name="Yang H.T."/>
            <person name="Sudianto E."/>
            <person name="Hsu M.H."/>
            <person name="Wu K.P."/>
            <person name="Wang L.N."/>
            <person name="Leebens-Mack J.H."/>
            <person name="Tsai I.J."/>
        </authorList>
    </citation>
    <scope>NUCLEOTIDE SEQUENCE [LARGE SCALE GENOMIC DNA]</scope>
    <source>
        <strain evidence="3">cv. Chaw 1501</strain>
        <tissue evidence="2">Young leaves</tissue>
    </source>
</reference>